<dbReference type="NCBIfam" id="TIGR00254">
    <property type="entry name" value="GGDEF"/>
    <property type="match status" value="1"/>
</dbReference>
<dbReference type="CDD" id="cd01949">
    <property type="entry name" value="GGDEF"/>
    <property type="match status" value="1"/>
</dbReference>
<gene>
    <name evidence="5" type="ORF">PQR63_21715</name>
</gene>
<keyword evidence="3" id="KW-0472">Membrane</keyword>
<dbReference type="Proteomes" id="UP001629214">
    <property type="component" value="Unassembled WGS sequence"/>
</dbReference>
<dbReference type="InterPro" id="IPR029787">
    <property type="entry name" value="Nucleotide_cyclase"/>
</dbReference>
<evidence type="ECO:0000313" key="5">
    <source>
        <dbReference type="EMBL" id="MFL9881032.1"/>
    </source>
</evidence>
<reference evidence="5 6" key="1">
    <citation type="journal article" date="2024" name="Chem. Sci.">
        <title>Discovery of megapolipeptins by genome mining of a Burkholderiales bacteria collection.</title>
        <authorList>
            <person name="Paulo B.S."/>
            <person name="Recchia M.J.J."/>
            <person name="Lee S."/>
            <person name="Fergusson C.H."/>
            <person name="Romanowski S.B."/>
            <person name="Hernandez A."/>
            <person name="Krull N."/>
            <person name="Liu D.Y."/>
            <person name="Cavanagh H."/>
            <person name="Bos A."/>
            <person name="Gray C.A."/>
            <person name="Murphy B.T."/>
            <person name="Linington R.G."/>
            <person name="Eustaquio A.S."/>
        </authorList>
    </citation>
    <scope>NUCLEOTIDE SEQUENCE [LARGE SCALE GENOMIC DNA]</scope>
    <source>
        <strain evidence="5 6">RL21-008-BIB-B</strain>
    </source>
</reference>
<name>A0ABW8ZCZ0_9BURK</name>
<dbReference type="Pfam" id="PF00990">
    <property type="entry name" value="GGDEF"/>
    <property type="match status" value="1"/>
</dbReference>
<dbReference type="EMBL" id="JAQQFR010000017">
    <property type="protein sequence ID" value="MFL9881032.1"/>
    <property type="molecule type" value="Genomic_DNA"/>
</dbReference>
<evidence type="ECO:0000256" key="1">
    <source>
        <dbReference type="ARBA" id="ARBA00012528"/>
    </source>
</evidence>
<dbReference type="PROSITE" id="PS50887">
    <property type="entry name" value="GGDEF"/>
    <property type="match status" value="1"/>
</dbReference>
<keyword evidence="3" id="KW-1133">Transmembrane helix</keyword>
<comment type="caution">
    <text evidence="5">The sequence shown here is derived from an EMBL/GenBank/DDBJ whole genome shotgun (WGS) entry which is preliminary data.</text>
</comment>
<feature type="transmembrane region" description="Helical" evidence="3">
    <location>
        <begin position="197"/>
        <end position="215"/>
    </location>
</feature>
<sequence length="410" mass="45225">MTRAAKETKTTATSLPDRKISATRMSIAYAGGVAVLALLFLAAYFLFGNIVIEQRNAAQRIHLVEQQRMLSQRIALLSTDLYVGDTSTNDALQDAVTQMERAQDIVTGKGDPAGSQLNAAEHELYFVGSNALDTEVRSFLDDSRRFIGATTMNAGNEAYRALQHHSRDLLLPALDRAAALFAEQANARIEQARTAQLLVLIAFFIVLALEAVLIFRPMIKKIARYNAHLYEMATRDPLTGLANRRQFDEYANREFRLARRTAKPLSMAVCDIDGFEKINKTHGRAVGDAVLNRFGVLAARILRDTDIISRVGREEFALALPVMNLHGAMIIAEKLRRGMADNQSDNLPPFTISVGVAVSEHGDKTMDDLLQRADSALQMAKSEGQNRISCLNRPLREQQQDNGAVSPAVS</sequence>
<feature type="transmembrane region" description="Helical" evidence="3">
    <location>
        <begin position="27"/>
        <end position="47"/>
    </location>
</feature>
<evidence type="ECO:0000313" key="6">
    <source>
        <dbReference type="Proteomes" id="UP001629214"/>
    </source>
</evidence>
<dbReference type="InterPro" id="IPR050469">
    <property type="entry name" value="Diguanylate_Cyclase"/>
</dbReference>
<keyword evidence="3" id="KW-0812">Transmembrane</keyword>
<dbReference type="SMART" id="SM00267">
    <property type="entry name" value="GGDEF"/>
    <property type="match status" value="1"/>
</dbReference>
<keyword evidence="6" id="KW-1185">Reference proteome</keyword>
<protein>
    <recommendedName>
        <fullName evidence="1">diguanylate cyclase</fullName>
        <ecNumber evidence="1">2.7.7.65</ecNumber>
    </recommendedName>
</protein>
<evidence type="ECO:0000256" key="2">
    <source>
        <dbReference type="ARBA" id="ARBA00034247"/>
    </source>
</evidence>
<dbReference type="InterPro" id="IPR000160">
    <property type="entry name" value="GGDEF_dom"/>
</dbReference>
<organism evidence="5 6">
    <name type="scientific">Herbaspirillum rhizosphaerae</name>
    <dbReference type="NCBI Taxonomy" id="346179"/>
    <lineage>
        <taxon>Bacteria</taxon>
        <taxon>Pseudomonadati</taxon>
        <taxon>Pseudomonadota</taxon>
        <taxon>Betaproteobacteria</taxon>
        <taxon>Burkholderiales</taxon>
        <taxon>Oxalobacteraceae</taxon>
        <taxon>Herbaspirillum</taxon>
    </lineage>
</organism>
<feature type="domain" description="GGDEF" evidence="4">
    <location>
        <begin position="263"/>
        <end position="393"/>
    </location>
</feature>
<dbReference type="PANTHER" id="PTHR45138">
    <property type="entry name" value="REGULATORY COMPONENTS OF SENSORY TRANSDUCTION SYSTEM"/>
    <property type="match status" value="1"/>
</dbReference>
<dbReference type="PANTHER" id="PTHR45138:SF9">
    <property type="entry name" value="DIGUANYLATE CYCLASE DGCM-RELATED"/>
    <property type="match status" value="1"/>
</dbReference>
<evidence type="ECO:0000256" key="3">
    <source>
        <dbReference type="SAM" id="Phobius"/>
    </source>
</evidence>
<dbReference type="SUPFAM" id="SSF55073">
    <property type="entry name" value="Nucleotide cyclase"/>
    <property type="match status" value="1"/>
</dbReference>
<accession>A0ABW8ZCZ0</accession>
<comment type="catalytic activity">
    <reaction evidence="2">
        <text>2 GTP = 3',3'-c-di-GMP + 2 diphosphate</text>
        <dbReference type="Rhea" id="RHEA:24898"/>
        <dbReference type="ChEBI" id="CHEBI:33019"/>
        <dbReference type="ChEBI" id="CHEBI:37565"/>
        <dbReference type="ChEBI" id="CHEBI:58805"/>
        <dbReference type="EC" id="2.7.7.65"/>
    </reaction>
</comment>
<dbReference type="RefSeq" id="WP_408170070.1">
    <property type="nucleotide sequence ID" value="NZ_JAQQFR010000017.1"/>
</dbReference>
<proteinExistence type="predicted"/>
<evidence type="ECO:0000259" key="4">
    <source>
        <dbReference type="PROSITE" id="PS50887"/>
    </source>
</evidence>
<dbReference type="EC" id="2.7.7.65" evidence="1"/>
<dbReference type="InterPro" id="IPR043128">
    <property type="entry name" value="Rev_trsase/Diguanyl_cyclase"/>
</dbReference>
<dbReference type="Gene3D" id="3.30.70.270">
    <property type="match status" value="1"/>
</dbReference>